<proteinExistence type="predicted"/>
<dbReference type="HOGENOM" id="CLU_2397963_0_0_6"/>
<dbReference type="Pfam" id="PF21880">
    <property type="entry name" value="DUF6916"/>
    <property type="match status" value="1"/>
</dbReference>
<dbReference type="STRING" id="225849.swp_3425"/>
<reference evidence="2 3" key="1">
    <citation type="journal article" date="2008" name="PLoS ONE">
        <title>Environmental adaptation: genomic analysis of the piezotolerant and psychrotolerant deep-sea iron reducing bacterium Shewanella piezotolerans WP3.</title>
        <authorList>
            <person name="Wang F."/>
            <person name="Wang J."/>
            <person name="Jian H."/>
            <person name="Zhang B."/>
            <person name="Li S."/>
            <person name="Wang F."/>
            <person name="Zeng X."/>
            <person name="Gao L."/>
            <person name="Bartlett D.H."/>
            <person name="Yu J."/>
            <person name="Hu S."/>
            <person name="Xiao X."/>
        </authorList>
    </citation>
    <scope>NUCLEOTIDE SEQUENCE [LARGE SCALE GENOMIC DNA]</scope>
    <source>
        <strain evidence="3">WP3 / JCM 13877</strain>
    </source>
</reference>
<name>B8CRW6_SHEPW</name>
<evidence type="ECO:0000313" key="3">
    <source>
        <dbReference type="Proteomes" id="UP000000753"/>
    </source>
</evidence>
<gene>
    <name evidence="2" type="ordered locus">swp_3425</name>
</gene>
<organism evidence="2 3">
    <name type="scientific">Shewanella piezotolerans (strain WP3 / JCM 13877)</name>
    <dbReference type="NCBI Taxonomy" id="225849"/>
    <lineage>
        <taxon>Bacteria</taxon>
        <taxon>Pseudomonadati</taxon>
        <taxon>Pseudomonadota</taxon>
        <taxon>Gammaproteobacteria</taxon>
        <taxon>Alteromonadales</taxon>
        <taxon>Shewanellaceae</taxon>
        <taxon>Shewanella</taxon>
    </lineage>
</organism>
<protein>
    <recommendedName>
        <fullName evidence="1">DUF6916 domain-containing protein</fullName>
    </recommendedName>
</protein>
<dbReference type="Proteomes" id="UP000000753">
    <property type="component" value="Chromosome"/>
</dbReference>
<dbReference type="AlphaFoldDB" id="B8CRW6"/>
<dbReference type="InterPro" id="IPR054209">
    <property type="entry name" value="DUF6916"/>
</dbReference>
<feature type="domain" description="DUF6916" evidence="1">
    <location>
        <begin position="4"/>
        <end position="76"/>
    </location>
</feature>
<dbReference type="EMBL" id="CP000472">
    <property type="protein sequence ID" value="ACJ30124.1"/>
    <property type="molecule type" value="Genomic_DNA"/>
</dbReference>
<evidence type="ECO:0000259" key="1">
    <source>
        <dbReference type="Pfam" id="PF21880"/>
    </source>
</evidence>
<keyword evidence="3" id="KW-1185">Reference proteome</keyword>
<evidence type="ECO:0000313" key="2">
    <source>
        <dbReference type="EMBL" id="ACJ30124.1"/>
    </source>
</evidence>
<sequence>MKPFTFENIKSLVGEQFVIKDQLGNQLPVSLTHITESKRESTTSFSAIFEFVAGGLLEDGGYYVEHPKIEKSYLCLSLNSSTEFEILVSSLKA</sequence>
<dbReference type="KEGG" id="swp:swp_3425"/>
<accession>B8CRW6</accession>
<dbReference type="RefSeq" id="WP_020913473.1">
    <property type="nucleotide sequence ID" value="NC_011566.1"/>
</dbReference>